<feature type="transmembrane region" description="Helical" evidence="6">
    <location>
        <begin position="181"/>
        <end position="199"/>
    </location>
</feature>
<feature type="transmembrane region" description="Helical" evidence="6">
    <location>
        <begin position="112"/>
        <end position="133"/>
    </location>
</feature>
<evidence type="ECO:0000256" key="2">
    <source>
        <dbReference type="ARBA" id="ARBA00022475"/>
    </source>
</evidence>
<keyword evidence="5 6" id="KW-0472">Membrane</keyword>
<reference evidence="7 8" key="1">
    <citation type="submission" date="2021-01" db="EMBL/GenBank/DDBJ databases">
        <title>Genomic Encyclopedia of Type Strains, Phase IV (KMG-IV): sequencing the most valuable type-strain genomes for metagenomic binning, comparative biology and taxonomic classification.</title>
        <authorList>
            <person name="Goeker M."/>
        </authorList>
    </citation>
    <scope>NUCLEOTIDE SEQUENCE [LARGE SCALE GENOMIC DNA]</scope>
    <source>
        <strain evidence="7 8">DSM 25540</strain>
    </source>
</reference>
<feature type="transmembrane region" description="Helical" evidence="6">
    <location>
        <begin position="74"/>
        <end position="91"/>
    </location>
</feature>
<evidence type="ECO:0000313" key="8">
    <source>
        <dbReference type="Proteomes" id="UP000741863"/>
    </source>
</evidence>
<dbReference type="Proteomes" id="UP000741863">
    <property type="component" value="Unassembled WGS sequence"/>
</dbReference>
<proteinExistence type="predicted"/>
<gene>
    <name evidence="7" type="ORF">JOD17_002126</name>
</gene>
<feature type="transmembrane region" description="Helical" evidence="6">
    <location>
        <begin position="6"/>
        <end position="27"/>
    </location>
</feature>
<evidence type="ECO:0000313" key="7">
    <source>
        <dbReference type="EMBL" id="MBM7633032.1"/>
    </source>
</evidence>
<keyword evidence="3 6" id="KW-0812">Transmembrane</keyword>
<dbReference type="RefSeq" id="WP_204697531.1">
    <property type="nucleotide sequence ID" value="NZ_JAFBEC010000005.1"/>
</dbReference>
<keyword evidence="2" id="KW-1003">Cell membrane</keyword>
<keyword evidence="4 6" id="KW-1133">Transmembrane helix</keyword>
<organism evidence="7 8">
    <name type="scientific">Geomicrobium sediminis</name>
    <dbReference type="NCBI Taxonomy" id="1347788"/>
    <lineage>
        <taxon>Bacteria</taxon>
        <taxon>Bacillati</taxon>
        <taxon>Bacillota</taxon>
        <taxon>Bacilli</taxon>
        <taxon>Bacillales</taxon>
        <taxon>Geomicrobium</taxon>
    </lineage>
</organism>
<comment type="subcellular location">
    <subcellularLocation>
        <location evidence="1">Cell membrane</location>
        <topology evidence="1">Multi-pass membrane protein</topology>
    </subcellularLocation>
</comment>
<accession>A0ABS2PCJ7</accession>
<protein>
    <submittedName>
        <fullName evidence="7">L-lysine exporter family protein LysE/ArgO</fullName>
    </submittedName>
</protein>
<evidence type="ECO:0000256" key="4">
    <source>
        <dbReference type="ARBA" id="ARBA00022989"/>
    </source>
</evidence>
<feature type="transmembrane region" description="Helical" evidence="6">
    <location>
        <begin position="145"/>
        <end position="169"/>
    </location>
</feature>
<dbReference type="EMBL" id="JAFBEC010000005">
    <property type="protein sequence ID" value="MBM7633032.1"/>
    <property type="molecule type" value="Genomic_DNA"/>
</dbReference>
<feature type="transmembrane region" description="Helical" evidence="6">
    <location>
        <begin position="39"/>
        <end position="68"/>
    </location>
</feature>
<dbReference type="PANTHER" id="PTHR30086">
    <property type="entry name" value="ARGININE EXPORTER PROTEIN ARGO"/>
    <property type="match status" value="1"/>
</dbReference>
<dbReference type="PANTHER" id="PTHR30086:SF20">
    <property type="entry name" value="ARGININE EXPORTER PROTEIN ARGO-RELATED"/>
    <property type="match status" value="1"/>
</dbReference>
<name>A0ABS2PCJ7_9BACL</name>
<evidence type="ECO:0000256" key="6">
    <source>
        <dbReference type="SAM" id="Phobius"/>
    </source>
</evidence>
<evidence type="ECO:0000256" key="5">
    <source>
        <dbReference type="ARBA" id="ARBA00023136"/>
    </source>
</evidence>
<evidence type="ECO:0000256" key="3">
    <source>
        <dbReference type="ARBA" id="ARBA00022692"/>
    </source>
</evidence>
<sequence length="206" mass="22725">MLQAFLHGLILSIGLILPMGPQNLFIFSQGANQPRFKQAIPVVVTAGICDLILISLAIIGISVMIMAIPILQGLLYLVGFVFLLLIGRSIWRTPRVKDQEVKALSKRKQITFAISVSLLNPHAIMDTVGVIGTNAVVYELSSERWAFWFSCVLVSWVAFFALAVAGRLLRRLDRSGNALHIIHKLSALFIWGVAIYLLVNGFRALS</sequence>
<comment type="caution">
    <text evidence="7">The sequence shown here is derived from an EMBL/GenBank/DDBJ whole genome shotgun (WGS) entry which is preliminary data.</text>
</comment>
<evidence type="ECO:0000256" key="1">
    <source>
        <dbReference type="ARBA" id="ARBA00004651"/>
    </source>
</evidence>
<keyword evidence="8" id="KW-1185">Reference proteome</keyword>
<dbReference type="InterPro" id="IPR001123">
    <property type="entry name" value="LeuE-type"/>
</dbReference>
<dbReference type="Pfam" id="PF01810">
    <property type="entry name" value="LysE"/>
    <property type="match status" value="1"/>
</dbReference>